<organism evidence="1 2">
    <name type="scientific">Thiothrix lacustris</name>
    <dbReference type="NCBI Taxonomy" id="525917"/>
    <lineage>
        <taxon>Bacteria</taxon>
        <taxon>Pseudomonadati</taxon>
        <taxon>Pseudomonadota</taxon>
        <taxon>Gammaproteobacteria</taxon>
        <taxon>Thiotrichales</taxon>
        <taxon>Thiotrichaceae</taxon>
        <taxon>Thiothrix</taxon>
    </lineage>
</organism>
<comment type="caution">
    <text evidence="1">The sequence shown here is derived from an EMBL/GenBank/DDBJ whole genome shotgun (WGS) entry which is preliminary data.</text>
</comment>
<name>A0A1Y1QGQ2_9GAMM</name>
<evidence type="ECO:0000313" key="1">
    <source>
        <dbReference type="EMBL" id="OQX05285.1"/>
    </source>
</evidence>
<proteinExistence type="predicted"/>
<dbReference type="AlphaFoldDB" id="A0A1Y1QGQ2"/>
<dbReference type="Proteomes" id="UP000192491">
    <property type="component" value="Unassembled WGS sequence"/>
</dbReference>
<sequence length="145" mass="15532">MPTEMKTLCPSANHKEAGAVLFAVVGGTPERPDVAYLDQTQPITDDILQLAGEVDPTEVFRFAAPCATTGCQHFNGEQSSCQLAAKVVTLVPMAVAKLAPCAIRSTCRWWQQEGVAGCQRCPQVVTLNYAPSEAMRTAATEHLTP</sequence>
<gene>
    <name evidence="1" type="ORF">BWK73_33955</name>
</gene>
<dbReference type="EMBL" id="MTEJ01000296">
    <property type="protein sequence ID" value="OQX05285.1"/>
    <property type="molecule type" value="Genomic_DNA"/>
</dbReference>
<accession>A0A1Y1QGQ2</accession>
<reference evidence="1 2" key="1">
    <citation type="submission" date="2017-01" db="EMBL/GenBank/DDBJ databases">
        <title>Novel large sulfur bacteria in the metagenomes of groundwater-fed chemosynthetic microbial mats in the Lake Huron basin.</title>
        <authorList>
            <person name="Sharrar A.M."/>
            <person name="Flood B.E."/>
            <person name="Bailey J.V."/>
            <person name="Jones D.S."/>
            <person name="Biddanda B."/>
            <person name="Ruberg S.A."/>
            <person name="Marcus D.N."/>
            <person name="Dick G.J."/>
        </authorList>
    </citation>
    <scope>NUCLEOTIDE SEQUENCE [LARGE SCALE GENOMIC DNA]</scope>
    <source>
        <strain evidence="1">A8</strain>
    </source>
</reference>
<evidence type="ECO:0000313" key="2">
    <source>
        <dbReference type="Proteomes" id="UP000192491"/>
    </source>
</evidence>
<protein>
    <submittedName>
        <fullName evidence="1">Nitrogen fixation protein</fullName>
    </submittedName>
</protein>